<comment type="caution">
    <text evidence="1">The sequence shown here is derived from an EMBL/GenBank/DDBJ whole genome shotgun (WGS) entry which is preliminary data.</text>
</comment>
<dbReference type="EMBL" id="BBMS01000016">
    <property type="protein sequence ID" value="GAL26248.1"/>
    <property type="molecule type" value="Genomic_DNA"/>
</dbReference>
<evidence type="ECO:0000313" key="1">
    <source>
        <dbReference type="EMBL" id="GAL26248.1"/>
    </source>
</evidence>
<protein>
    <submittedName>
        <fullName evidence="1">Uncharacterized protein</fullName>
    </submittedName>
</protein>
<sequence>MIGTPLDSHDIIGNRESIESVDITELKAFYKNGINRKTWN</sequence>
<organism evidence="1 2">
    <name type="scientific">Vibrio variabilis</name>
    <dbReference type="NCBI Taxonomy" id="990271"/>
    <lineage>
        <taxon>Bacteria</taxon>
        <taxon>Pseudomonadati</taxon>
        <taxon>Pseudomonadota</taxon>
        <taxon>Gammaproteobacteria</taxon>
        <taxon>Vibrionales</taxon>
        <taxon>Vibrionaceae</taxon>
        <taxon>Vibrio</taxon>
    </lineage>
</organism>
<dbReference type="Proteomes" id="UP000029223">
    <property type="component" value="Unassembled WGS sequence"/>
</dbReference>
<evidence type="ECO:0000313" key="2">
    <source>
        <dbReference type="Proteomes" id="UP000029223"/>
    </source>
</evidence>
<accession>A0ABQ0JBV0</accession>
<proteinExistence type="predicted"/>
<name>A0ABQ0JBV0_9VIBR</name>
<gene>
    <name evidence="1" type="ORF">JCM19239_920</name>
</gene>
<keyword evidence="2" id="KW-1185">Reference proteome</keyword>
<reference evidence="2" key="1">
    <citation type="submission" date="2014-09" db="EMBL/GenBank/DDBJ databases">
        <title>Vibrio variabilis JCM 19239. (C206) whole genome shotgun sequence.</title>
        <authorList>
            <person name="Sawabe T."/>
            <person name="Meirelles P."/>
            <person name="Nakanishi M."/>
            <person name="Sayaka M."/>
            <person name="Hattori M."/>
            <person name="Ohkuma M."/>
        </authorList>
    </citation>
    <scope>NUCLEOTIDE SEQUENCE [LARGE SCALE GENOMIC DNA]</scope>
    <source>
        <strain evidence="2">JCM 19239</strain>
    </source>
</reference>